<gene>
    <name evidence="2" type="ORF">MNQ99_04500</name>
</gene>
<dbReference type="SUPFAM" id="SSF53597">
    <property type="entry name" value="Dihydrofolate reductase-like"/>
    <property type="match status" value="1"/>
</dbReference>
<evidence type="ECO:0000259" key="1">
    <source>
        <dbReference type="Pfam" id="PF01872"/>
    </source>
</evidence>
<organism evidence="2 3">
    <name type="scientific">Arthrobacter sulfonylureivorans</name>
    <dbReference type="NCBI Taxonomy" id="2486855"/>
    <lineage>
        <taxon>Bacteria</taxon>
        <taxon>Bacillati</taxon>
        <taxon>Actinomycetota</taxon>
        <taxon>Actinomycetes</taxon>
        <taxon>Micrococcales</taxon>
        <taxon>Micrococcaceae</taxon>
        <taxon>Arthrobacter</taxon>
    </lineage>
</organism>
<sequence>MGIIVANMFLTLDGVYQAPGGTEEDPENGFGYGGWQTPFFDDESGAAMVTVIDRIDALLLGRKTYDIFAAYWPNAGDDSPIAAKFNTAPKYVVSTKLTEPSWAGTTVLPNAMAAAHLRERHDEVHLFGSGDLLQSLFTEDVVDRLNLWLYPLTVGSGKRLFGSGTIPAAFRLVGPARTFEKGAVGLVYERAGEVETGNMDDVEARRSEGDG</sequence>
<dbReference type="PANTHER" id="PTHR38011">
    <property type="entry name" value="DIHYDROFOLATE REDUCTASE FAMILY PROTEIN (AFU_ORTHOLOGUE AFUA_8G06820)"/>
    <property type="match status" value="1"/>
</dbReference>
<dbReference type="InterPro" id="IPR024072">
    <property type="entry name" value="DHFR-like_dom_sf"/>
</dbReference>
<dbReference type="Gene3D" id="3.40.430.10">
    <property type="entry name" value="Dihydrofolate Reductase, subunit A"/>
    <property type="match status" value="1"/>
</dbReference>
<proteinExistence type="predicted"/>
<dbReference type="Pfam" id="PF01872">
    <property type="entry name" value="RibD_C"/>
    <property type="match status" value="1"/>
</dbReference>
<reference evidence="2 3" key="1">
    <citation type="submission" date="2022-03" db="EMBL/GenBank/DDBJ databases">
        <title>Isotopic signatures of nitrous oxide derived from detoxification processes.</title>
        <authorList>
            <person name="Behrendt U."/>
            <person name="Buchen C."/>
            <person name="Well R."/>
            <person name="Ulrich A."/>
            <person name="Rohe L."/>
            <person name="Kolb S."/>
            <person name="Schloter M."/>
            <person name="Horn M.A."/>
            <person name="Augustin J."/>
        </authorList>
    </citation>
    <scope>NUCLEOTIDE SEQUENCE [LARGE SCALE GENOMIC DNA]</scope>
    <source>
        <strain evidence="2 3">S4-C24</strain>
    </source>
</reference>
<dbReference type="Proteomes" id="UP000829069">
    <property type="component" value="Chromosome"/>
</dbReference>
<name>A0ABY3WG04_9MICC</name>
<protein>
    <submittedName>
        <fullName evidence="2">Dihydrofolate reductase family protein</fullName>
    </submittedName>
</protein>
<evidence type="ECO:0000313" key="2">
    <source>
        <dbReference type="EMBL" id="UNK46624.1"/>
    </source>
</evidence>
<keyword evidence="3" id="KW-1185">Reference proteome</keyword>
<evidence type="ECO:0000313" key="3">
    <source>
        <dbReference type="Proteomes" id="UP000829069"/>
    </source>
</evidence>
<accession>A0ABY3WG04</accession>
<dbReference type="RefSeq" id="WP_241914595.1">
    <property type="nucleotide sequence ID" value="NZ_CP093326.1"/>
</dbReference>
<dbReference type="EMBL" id="CP093326">
    <property type="protein sequence ID" value="UNK46624.1"/>
    <property type="molecule type" value="Genomic_DNA"/>
</dbReference>
<feature type="domain" description="Bacterial bifunctional deaminase-reductase C-terminal" evidence="1">
    <location>
        <begin position="4"/>
        <end position="173"/>
    </location>
</feature>
<dbReference type="PANTHER" id="PTHR38011:SF2">
    <property type="entry name" value="BIFUNCTIONAL DEAMINASE-REDUCTASE DOMAIN PROTEIN"/>
    <property type="match status" value="1"/>
</dbReference>
<dbReference type="InterPro" id="IPR002734">
    <property type="entry name" value="RibDG_C"/>
</dbReference>
<dbReference type="InterPro" id="IPR050765">
    <property type="entry name" value="Riboflavin_Biosynth_HTPR"/>
</dbReference>